<sequence>DRVDGRPLWISVWGGANTLAEALAHVRASRPADALAAFVDKLRVYSISDQDDAGPWIRREFPALRYIVQPSTPDGAEYGRAAWTGISGDRYYRNGDGADFTTVSNEWLDANIRAKGSLGRHYPRYLFIMEGDTPAFLNLLPNGLESYRLPSWGGWGGRYVYRQPYGETRPVWTQGGDLFGRVNSGDTVTGIDGLPHTSDQATIWRWRGAFQNDFAARMDWTHKPYRQANHAPVARLEGANRVDGADGHGAVELELAVGASVALDAGGSSDPDGDRLSYNWFLYGEAGGPPAGSPRSADRVGMADVRVIADGARATLRAVATCRPSWLDVAPCPATGTAHVILAVTDSGQPALTSYRRVVVRVAAPVRTVAPVAQ</sequence>
<feature type="non-terminal residue" evidence="3">
    <location>
        <position position="1"/>
    </location>
</feature>
<feature type="domain" description="Cellulose-binding Sde182 nucleoside hydrolase-like" evidence="1">
    <location>
        <begin position="4"/>
        <end position="159"/>
    </location>
</feature>
<dbReference type="InterPro" id="IPR013783">
    <property type="entry name" value="Ig-like_fold"/>
</dbReference>
<dbReference type="EMBL" id="WWCW01000107">
    <property type="protein sequence ID" value="MYM90186.1"/>
    <property type="molecule type" value="Genomic_DNA"/>
</dbReference>
<organism evidence="3 4">
    <name type="scientific">Duganella vulcania</name>
    <dbReference type="NCBI Taxonomy" id="2692166"/>
    <lineage>
        <taxon>Bacteria</taxon>
        <taxon>Pseudomonadati</taxon>
        <taxon>Pseudomonadota</taxon>
        <taxon>Betaproteobacteria</taxon>
        <taxon>Burkholderiales</taxon>
        <taxon>Oxalobacteraceae</taxon>
        <taxon>Telluria group</taxon>
        <taxon>Duganella</taxon>
    </lineage>
</organism>
<dbReference type="InterPro" id="IPR011483">
    <property type="entry name" value="Sde182_NH-like"/>
</dbReference>
<comment type="caution">
    <text evidence="3">The sequence shown here is derived from an EMBL/GenBank/DDBJ whole genome shotgun (WGS) entry which is preliminary data.</text>
</comment>
<name>A0A845GAG1_9BURK</name>
<dbReference type="Pfam" id="PF07632">
    <property type="entry name" value="Sde182_NH-like"/>
    <property type="match status" value="1"/>
</dbReference>
<proteinExistence type="predicted"/>
<protein>
    <submittedName>
        <fullName evidence="3">DUF1593 domain-containing protein</fullName>
    </submittedName>
</protein>
<accession>A0A845GAG1</accession>
<dbReference type="InterPro" id="IPR048527">
    <property type="entry name" value="Sde182_C"/>
</dbReference>
<dbReference type="Gene3D" id="2.60.40.10">
    <property type="entry name" value="Immunoglobulins"/>
    <property type="match status" value="1"/>
</dbReference>
<evidence type="ECO:0000259" key="1">
    <source>
        <dbReference type="Pfam" id="PF07632"/>
    </source>
</evidence>
<dbReference type="AlphaFoldDB" id="A0A845GAG1"/>
<dbReference type="RefSeq" id="WP_161098997.1">
    <property type="nucleotide sequence ID" value="NZ_WWCW01000107.1"/>
</dbReference>
<dbReference type="Gene3D" id="3.90.245.10">
    <property type="entry name" value="Ribonucleoside hydrolase-like"/>
    <property type="match status" value="1"/>
</dbReference>
<dbReference type="Pfam" id="PF21027">
    <property type="entry name" value="Sde0182_C"/>
    <property type="match status" value="1"/>
</dbReference>
<evidence type="ECO:0000313" key="3">
    <source>
        <dbReference type="EMBL" id="MYM90186.1"/>
    </source>
</evidence>
<dbReference type="Proteomes" id="UP000470302">
    <property type="component" value="Unassembled WGS sequence"/>
</dbReference>
<gene>
    <name evidence="3" type="ORF">GTP91_23820</name>
</gene>
<evidence type="ECO:0000259" key="2">
    <source>
        <dbReference type="Pfam" id="PF21027"/>
    </source>
</evidence>
<dbReference type="InterPro" id="IPR036452">
    <property type="entry name" value="Ribo_hydro-like"/>
</dbReference>
<reference evidence="3 4" key="1">
    <citation type="submission" date="2020-01" db="EMBL/GenBank/DDBJ databases">
        <title>Novel species isolated from a subtropical stream in China.</title>
        <authorList>
            <person name="Lu H."/>
        </authorList>
    </citation>
    <scope>NUCLEOTIDE SEQUENCE [LARGE SCALE GENOMIC DNA]</scope>
    <source>
        <strain evidence="3 4">FT82W</strain>
    </source>
</reference>
<feature type="domain" description="Cellulose-binding Sde182 C-terminal" evidence="2">
    <location>
        <begin position="261"/>
        <end position="362"/>
    </location>
</feature>
<dbReference type="GO" id="GO:0016799">
    <property type="term" value="F:hydrolase activity, hydrolyzing N-glycosyl compounds"/>
    <property type="evidence" value="ECO:0007669"/>
    <property type="project" value="InterPro"/>
</dbReference>
<evidence type="ECO:0000313" key="4">
    <source>
        <dbReference type="Proteomes" id="UP000470302"/>
    </source>
</evidence>